<keyword evidence="2" id="KW-0732">Signal</keyword>
<dbReference type="RefSeq" id="WP_170293679.1">
    <property type="nucleotide sequence ID" value="NZ_JACCHL010000001.1"/>
</dbReference>
<dbReference type="EMBL" id="JACCHL010000001">
    <property type="protein sequence ID" value="NYH54632.1"/>
    <property type="molecule type" value="Genomic_DNA"/>
</dbReference>
<evidence type="ECO:0000313" key="3">
    <source>
        <dbReference type="EMBL" id="NYH54632.1"/>
    </source>
</evidence>
<accession>A0A7Z0BMJ1</accession>
<feature type="chain" id="PRO_5030649185" evidence="2">
    <location>
        <begin position="25"/>
        <end position="58"/>
    </location>
</feature>
<feature type="signal peptide" evidence="2">
    <location>
        <begin position="1"/>
        <end position="24"/>
    </location>
</feature>
<proteinExistence type="predicted"/>
<name>A0A7Z0BMJ1_9ACTN</name>
<reference evidence="3 4" key="1">
    <citation type="submission" date="2020-07" db="EMBL/GenBank/DDBJ databases">
        <title>Sequencing the genomes of 1000 actinobacteria strains.</title>
        <authorList>
            <person name="Klenk H.-P."/>
        </authorList>
    </citation>
    <scope>NUCLEOTIDE SEQUENCE [LARGE SCALE GENOMIC DNA]</scope>
    <source>
        <strain evidence="3 4">DSM 45278</strain>
    </source>
</reference>
<feature type="region of interest" description="Disordered" evidence="1">
    <location>
        <begin position="36"/>
        <end position="58"/>
    </location>
</feature>
<gene>
    <name evidence="3" type="ORF">HNR06_004221</name>
</gene>
<comment type="caution">
    <text evidence="3">The sequence shown here is derived from an EMBL/GenBank/DDBJ whole genome shotgun (WGS) entry which is preliminary data.</text>
</comment>
<dbReference type="AlphaFoldDB" id="A0A7Z0BMJ1"/>
<organism evidence="3 4">
    <name type="scientific">Nocardiopsis sinuspersici</name>
    <dbReference type="NCBI Taxonomy" id="501010"/>
    <lineage>
        <taxon>Bacteria</taxon>
        <taxon>Bacillati</taxon>
        <taxon>Actinomycetota</taxon>
        <taxon>Actinomycetes</taxon>
        <taxon>Streptosporangiales</taxon>
        <taxon>Nocardiopsidaceae</taxon>
        <taxon>Nocardiopsis</taxon>
    </lineage>
</organism>
<protein>
    <submittedName>
        <fullName evidence="3">Uncharacterized protein</fullName>
    </submittedName>
</protein>
<evidence type="ECO:0000313" key="4">
    <source>
        <dbReference type="Proteomes" id="UP000584931"/>
    </source>
</evidence>
<dbReference type="PROSITE" id="PS51257">
    <property type="entry name" value="PROKAR_LIPOPROTEIN"/>
    <property type="match status" value="1"/>
</dbReference>
<dbReference type="Proteomes" id="UP000584931">
    <property type="component" value="Unassembled WGS sequence"/>
</dbReference>
<sequence length="58" mass="6044">MRLGHTSRKTVTTVRRVLAGGAIAAVAVFGAAACEDEGDNGDIEEPAVENPDMEGEEE</sequence>
<evidence type="ECO:0000256" key="1">
    <source>
        <dbReference type="SAM" id="MobiDB-lite"/>
    </source>
</evidence>
<evidence type="ECO:0000256" key="2">
    <source>
        <dbReference type="SAM" id="SignalP"/>
    </source>
</evidence>